<accession>A0A931AG44</accession>
<dbReference type="PROSITE" id="PS00455">
    <property type="entry name" value="AMP_BINDING"/>
    <property type="match status" value="1"/>
</dbReference>
<organism evidence="3 4">
    <name type="scientific">Nonomuraea cypriaca</name>
    <dbReference type="NCBI Taxonomy" id="1187855"/>
    <lineage>
        <taxon>Bacteria</taxon>
        <taxon>Bacillati</taxon>
        <taxon>Actinomycetota</taxon>
        <taxon>Actinomycetes</taxon>
        <taxon>Streptosporangiales</taxon>
        <taxon>Streptosporangiaceae</taxon>
        <taxon>Nonomuraea</taxon>
    </lineage>
</organism>
<dbReference type="InterPro" id="IPR045851">
    <property type="entry name" value="AMP-bd_C_sf"/>
</dbReference>
<protein>
    <submittedName>
        <fullName evidence="3">AMP-binding protein</fullName>
    </submittedName>
</protein>
<feature type="domain" description="AMP-binding enzyme C-terminal" evidence="2">
    <location>
        <begin position="311"/>
        <end position="384"/>
    </location>
</feature>
<gene>
    <name evidence="3" type="ORF">ITP53_27975</name>
</gene>
<reference evidence="3" key="1">
    <citation type="submission" date="2020-11" db="EMBL/GenBank/DDBJ databases">
        <title>Whole-genome analyses of Nonomuraea sp. K274.</title>
        <authorList>
            <person name="Veyisoglu A."/>
        </authorList>
    </citation>
    <scope>NUCLEOTIDE SEQUENCE</scope>
    <source>
        <strain evidence="3">K274</strain>
    </source>
</reference>
<dbReference type="Pfam" id="PF00501">
    <property type="entry name" value="AMP-binding"/>
    <property type="match status" value="1"/>
</dbReference>
<comment type="caution">
    <text evidence="3">The sequence shown here is derived from an EMBL/GenBank/DDBJ whole genome shotgun (WGS) entry which is preliminary data.</text>
</comment>
<dbReference type="GO" id="GO:0006631">
    <property type="term" value="P:fatty acid metabolic process"/>
    <property type="evidence" value="ECO:0007669"/>
    <property type="project" value="TreeGrafter"/>
</dbReference>
<evidence type="ECO:0000259" key="1">
    <source>
        <dbReference type="Pfam" id="PF00501"/>
    </source>
</evidence>
<dbReference type="GO" id="GO:0031956">
    <property type="term" value="F:medium-chain fatty acid-CoA ligase activity"/>
    <property type="evidence" value="ECO:0007669"/>
    <property type="project" value="TreeGrafter"/>
</dbReference>
<dbReference type="SUPFAM" id="SSF56801">
    <property type="entry name" value="Acetyl-CoA synthetase-like"/>
    <property type="match status" value="1"/>
</dbReference>
<dbReference type="InterPro" id="IPR042099">
    <property type="entry name" value="ANL_N_sf"/>
</dbReference>
<dbReference type="InterPro" id="IPR000873">
    <property type="entry name" value="AMP-dep_synth/lig_dom"/>
</dbReference>
<dbReference type="Pfam" id="PF13193">
    <property type="entry name" value="AMP-binding_C"/>
    <property type="match status" value="1"/>
</dbReference>
<proteinExistence type="predicted"/>
<dbReference type="PANTHER" id="PTHR43201">
    <property type="entry name" value="ACYL-COA SYNTHETASE"/>
    <property type="match status" value="1"/>
</dbReference>
<keyword evidence="4" id="KW-1185">Reference proteome</keyword>
<dbReference type="AlphaFoldDB" id="A0A931AG44"/>
<evidence type="ECO:0000313" key="3">
    <source>
        <dbReference type="EMBL" id="MBF8189505.1"/>
    </source>
</evidence>
<dbReference type="InterPro" id="IPR025110">
    <property type="entry name" value="AMP-bd_C"/>
</dbReference>
<evidence type="ECO:0000313" key="4">
    <source>
        <dbReference type="Proteomes" id="UP000605361"/>
    </source>
</evidence>
<evidence type="ECO:0000259" key="2">
    <source>
        <dbReference type="Pfam" id="PF13193"/>
    </source>
</evidence>
<dbReference type="Proteomes" id="UP000605361">
    <property type="component" value="Unassembled WGS sequence"/>
</dbReference>
<dbReference type="RefSeq" id="WP_195898438.1">
    <property type="nucleotide sequence ID" value="NZ_JADOGI010000093.1"/>
</dbReference>
<sequence>MWRNPSHPDRPLHAIVQPPGPALFTAIRDALAGDGPAVLPLSPGHEGSALEALRPTHVDGVPRPGGLGVPPGVAVVIATSGSTGAPKGVQLSATALRASAAASLRRVEASKGERWLCCLPVSHVSGLQVLVRALLSESEPIIHAGFDPPAVLDSGADHVSLVPTQLHRLVELGADLSVFRTIVLGGAAPRPGLVEQARDLGARVVTTYGMSETCGGCVYDGRPLYGVDLKIGADGLIRIAGSVLFSGYRLTEPATPIGRDPAGGAAGTFDGGWFVTSDLGELSGGRLRVLGRADDVINTGGEKVVAAAVVAALCTHPEVADVAVIGVPDPEWGELVTAVVVPTDPDTPPTLAQLRAYSRDRLPLHAAPRGLRLVSGLPLLPNGKTDLVRLRAGT</sequence>
<dbReference type="Gene3D" id="3.40.50.12780">
    <property type="entry name" value="N-terminal domain of ligase-like"/>
    <property type="match status" value="1"/>
</dbReference>
<name>A0A931AG44_9ACTN</name>
<dbReference type="InterPro" id="IPR020845">
    <property type="entry name" value="AMP-binding_CS"/>
</dbReference>
<dbReference type="EMBL" id="JADOGI010000093">
    <property type="protein sequence ID" value="MBF8189505.1"/>
    <property type="molecule type" value="Genomic_DNA"/>
</dbReference>
<dbReference type="Gene3D" id="3.30.300.30">
    <property type="match status" value="1"/>
</dbReference>
<feature type="domain" description="AMP-dependent synthetase/ligase" evidence="1">
    <location>
        <begin position="73"/>
        <end position="221"/>
    </location>
</feature>
<dbReference type="PANTHER" id="PTHR43201:SF32">
    <property type="entry name" value="2-SUCCINYLBENZOATE--COA LIGASE, CHLOROPLASTIC_PEROXISOMAL"/>
    <property type="match status" value="1"/>
</dbReference>